<name>A0ABW1LJ91_9ACTN</name>
<dbReference type="InterPro" id="IPR021454">
    <property type="entry name" value="DUF3105"/>
</dbReference>
<accession>A0ABW1LJ91</accession>
<sequence length="219" mass="22983">MSDIPPPPSYPPPGYTPPPTEPVLVSSSGPEPQRSRRGPVIALAAVAVAIVVALAVAVPLLVTEDEPVPSDLAAVKSYDGLSNDHTQDDVDYPQSPPVGGEHDPEWLDCGTYDEPVREENAVHDLEHGTVWISYDPDLGDDDVATLADELPQNGIMAPYPGLTSPVVVTVWGEQLALDGADDPRLELFIRTYGGGETAPEPMASCAGGVQDGDPSGTEV</sequence>
<reference evidence="4" key="1">
    <citation type="journal article" date="2019" name="Int. J. Syst. Evol. Microbiol.">
        <title>The Global Catalogue of Microorganisms (GCM) 10K type strain sequencing project: providing services to taxonomists for standard genome sequencing and annotation.</title>
        <authorList>
            <consortium name="The Broad Institute Genomics Platform"/>
            <consortium name="The Broad Institute Genome Sequencing Center for Infectious Disease"/>
            <person name="Wu L."/>
            <person name="Ma J."/>
        </authorList>
    </citation>
    <scope>NUCLEOTIDE SEQUENCE [LARGE SCALE GENOMIC DNA]</scope>
    <source>
        <strain evidence="4">CCUG 54522</strain>
    </source>
</reference>
<feature type="region of interest" description="Disordered" evidence="1">
    <location>
        <begin position="1"/>
        <end position="35"/>
    </location>
</feature>
<keyword evidence="2" id="KW-0472">Membrane</keyword>
<organism evidence="3 4">
    <name type="scientific">Nocardioides hankookensis</name>
    <dbReference type="NCBI Taxonomy" id="443157"/>
    <lineage>
        <taxon>Bacteria</taxon>
        <taxon>Bacillati</taxon>
        <taxon>Actinomycetota</taxon>
        <taxon>Actinomycetes</taxon>
        <taxon>Propionibacteriales</taxon>
        <taxon>Nocardioidaceae</taxon>
        <taxon>Nocardioides</taxon>
    </lineage>
</organism>
<proteinExistence type="predicted"/>
<protein>
    <submittedName>
        <fullName evidence="3">DUF3105 domain-containing protein</fullName>
    </submittedName>
</protein>
<dbReference type="Proteomes" id="UP001596135">
    <property type="component" value="Unassembled WGS sequence"/>
</dbReference>
<evidence type="ECO:0000256" key="1">
    <source>
        <dbReference type="SAM" id="MobiDB-lite"/>
    </source>
</evidence>
<dbReference type="EMBL" id="JBHSRJ010000004">
    <property type="protein sequence ID" value="MFC6043768.1"/>
    <property type="molecule type" value="Genomic_DNA"/>
</dbReference>
<evidence type="ECO:0000313" key="3">
    <source>
        <dbReference type="EMBL" id="MFC6043768.1"/>
    </source>
</evidence>
<feature type="transmembrane region" description="Helical" evidence="2">
    <location>
        <begin position="40"/>
        <end position="62"/>
    </location>
</feature>
<keyword evidence="2" id="KW-0812">Transmembrane</keyword>
<feature type="compositionally biased region" description="Pro residues" evidence="1">
    <location>
        <begin position="1"/>
        <end position="21"/>
    </location>
</feature>
<gene>
    <name evidence="3" type="ORF">ACFPYL_11810</name>
</gene>
<dbReference type="RefSeq" id="WP_379154103.1">
    <property type="nucleotide sequence ID" value="NZ_JBHSRJ010000004.1"/>
</dbReference>
<evidence type="ECO:0000313" key="4">
    <source>
        <dbReference type="Proteomes" id="UP001596135"/>
    </source>
</evidence>
<keyword evidence="4" id="KW-1185">Reference proteome</keyword>
<keyword evidence="2" id="KW-1133">Transmembrane helix</keyword>
<evidence type="ECO:0000256" key="2">
    <source>
        <dbReference type="SAM" id="Phobius"/>
    </source>
</evidence>
<comment type="caution">
    <text evidence="3">The sequence shown here is derived from an EMBL/GenBank/DDBJ whole genome shotgun (WGS) entry which is preliminary data.</text>
</comment>
<feature type="region of interest" description="Disordered" evidence="1">
    <location>
        <begin position="79"/>
        <end position="104"/>
    </location>
</feature>
<dbReference type="Pfam" id="PF11303">
    <property type="entry name" value="DUF3105"/>
    <property type="match status" value="1"/>
</dbReference>